<evidence type="ECO:0000313" key="2">
    <source>
        <dbReference type="Proteomes" id="UP001592530"/>
    </source>
</evidence>
<evidence type="ECO:0000313" key="1">
    <source>
        <dbReference type="EMBL" id="MFC1435373.1"/>
    </source>
</evidence>
<sequence>MRPLRFESLAAAAAATIPGAAVRRLSEADPKTAYPYGIDVKMGGSATRWQIVAVSAQGDKYDAEETNQVFLKERPEPPQQSPAAVGSAAHLETALAAVILAADVDGEFAAVQIYGETGHAISHGFTMLCHNGAKVMLNHQPSR</sequence>
<dbReference type="EMBL" id="JBHEZY010000018">
    <property type="protein sequence ID" value="MFC1435373.1"/>
    <property type="molecule type" value="Genomic_DNA"/>
</dbReference>
<reference evidence="1 2" key="1">
    <citation type="submission" date="2024-09" db="EMBL/GenBank/DDBJ databases">
        <authorList>
            <person name="Lee S.D."/>
        </authorList>
    </citation>
    <scope>NUCLEOTIDE SEQUENCE [LARGE SCALE GENOMIC DNA]</scope>
    <source>
        <strain evidence="1 2">N1-3</strain>
    </source>
</reference>
<proteinExistence type="predicted"/>
<comment type="caution">
    <text evidence="1">The sequence shown here is derived from an EMBL/GenBank/DDBJ whole genome shotgun (WGS) entry which is preliminary data.</text>
</comment>
<dbReference type="RefSeq" id="WP_380558415.1">
    <property type="nucleotide sequence ID" value="NZ_JBHEZY010000018.1"/>
</dbReference>
<accession>A0ABV6XBE8</accession>
<gene>
    <name evidence="1" type="ORF">ACEZDB_32505</name>
</gene>
<organism evidence="1 2">
    <name type="scientific">Streptacidiphilus alkalitolerans</name>
    <dbReference type="NCBI Taxonomy" id="3342712"/>
    <lineage>
        <taxon>Bacteria</taxon>
        <taxon>Bacillati</taxon>
        <taxon>Actinomycetota</taxon>
        <taxon>Actinomycetes</taxon>
        <taxon>Kitasatosporales</taxon>
        <taxon>Streptomycetaceae</taxon>
        <taxon>Streptacidiphilus</taxon>
    </lineage>
</organism>
<dbReference type="Proteomes" id="UP001592530">
    <property type="component" value="Unassembled WGS sequence"/>
</dbReference>
<protein>
    <submittedName>
        <fullName evidence="1">Uncharacterized protein</fullName>
    </submittedName>
</protein>
<name>A0ABV6XBE8_9ACTN</name>